<dbReference type="PATRIC" id="fig|28092.6.peg.840"/>
<name>A0A0F5K4M4_9BURK</name>
<sequence length="220" mass="23445">MLASVLAGLSIVMIGDSHLSEPGYLIDTLQDQLIAAGAQVHTYGVCGSTPGDWVKSVQGTCGGAERNGKGPIVIHHNAKTQPVDQLVATNKADLVIIVEGDTIGGYGKDDFAKAWAWQQVTALTQNLAAHKTACVWVGPVWGTEGGKYQKTFGRVKLLSSFLASNVAPCSYIDSLTFSRPGEWATVDGQHLTTTGYKYWGNDIMKALVKLPVVQQGKASR</sequence>
<dbReference type="OrthoDB" id="8717310at2"/>
<dbReference type="InterPro" id="IPR036514">
    <property type="entry name" value="SGNH_hydro_sf"/>
</dbReference>
<keyword evidence="1" id="KW-0131">Cell cycle</keyword>
<dbReference type="GO" id="GO:0051301">
    <property type="term" value="P:cell division"/>
    <property type="evidence" value="ECO:0007669"/>
    <property type="project" value="UniProtKB-KW"/>
</dbReference>
<accession>A0A0F5K4M4</accession>
<keyword evidence="2" id="KW-1185">Reference proteome</keyword>
<dbReference type="STRING" id="28092.WM40_03525"/>
<dbReference type="EMBL" id="LAQU01000002">
    <property type="protein sequence ID" value="KKB65023.1"/>
    <property type="molecule type" value="Genomic_DNA"/>
</dbReference>
<protein>
    <submittedName>
        <fullName evidence="1">Cell division protein FtsQ</fullName>
    </submittedName>
</protein>
<organism evidence="1 2">
    <name type="scientific">Robbsia andropogonis</name>
    <dbReference type="NCBI Taxonomy" id="28092"/>
    <lineage>
        <taxon>Bacteria</taxon>
        <taxon>Pseudomonadati</taxon>
        <taxon>Pseudomonadota</taxon>
        <taxon>Betaproteobacteria</taxon>
        <taxon>Burkholderiales</taxon>
        <taxon>Burkholderiaceae</taxon>
        <taxon>Robbsia</taxon>
    </lineage>
</organism>
<evidence type="ECO:0000313" key="2">
    <source>
        <dbReference type="Proteomes" id="UP000033618"/>
    </source>
</evidence>
<dbReference type="AlphaFoldDB" id="A0A0F5K4M4"/>
<gene>
    <name evidence="1" type="ORF">WM40_03525</name>
</gene>
<comment type="caution">
    <text evidence="1">The sequence shown here is derived from an EMBL/GenBank/DDBJ whole genome shotgun (WGS) entry which is preliminary data.</text>
</comment>
<dbReference type="RefSeq" id="WP_024904264.1">
    <property type="nucleotide sequence ID" value="NZ_CADFGU010000004.1"/>
</dbReference>
<dbReference type="Proteomes" id="UP000033618">
    <property type="component" value="Unassembled WGS sequence"/>
</dbReference>
<keyword evidence="1" id="KW-0132">Cell division</keyword>
<reference evidence="1 2" key="1">
    <citation type="submission" date="2015-03" db="EMBL/GenBank/DDBJ databases">
        <title>Draft Genome Sequence of Burkholderia andropogonis type strain ICMP2807, isolated from Sorghum bicolor.</title>
        <authorList>
            <person name="Lopes-Santos L."/>
            <person name="Castro D.B."/>
            <person name="Ottoboni L.M."/>
            <person name="Park D."/>
            <person name="Weirc B.S."/>
            <person name="Destefano S.A."/>
        </authorList>
    </citation>
    <scope>NUCLEOTIDE SEQUENCE [LARGE SCALE GENOMIC DNA]</scope>
    <source>
        <strain evidence="1 2">ICMP2807</strain>
    </source>
</reference>
<dbReference type="SUPFAM" id="SSF52266">
    <property type="entry name" value="SGNH hydrolase"/>
    <property type="match status" value="1"/>
</dbReference>
<evidence type="ECO:0000313" key="1">
    <source>
        <dbReference type="EMBL" id="KKB65023.1"/>
    </source>
</evidence>
<dbReference type="Gene3D" id="3.40.50.1110">
    <property type="entry name" value="SGNH hydrolase"/>
    <property type="match status" value="1"/>
</dbReference>
<proteinExistence type="predicted"/>
<dbReference type="GO" id="GO:0016788">
    <property type="term" value="F:hydrolase activity, acting on ester bonds"/>
    <property type="evidence" value="ECO:0007669"/>
    <property type="project" value="UniProtKB-ARBA"/>
</dbReference>